<evidence type="ECO:0000256" key="2">
    <source>
        <dbReference type="ARBA" id="ARBA00022737"/>
    </source>
</evidence>
<dbReference type="Pfam" id="PF00400">
    <property type="entry name" value="WD40"/>
    <property type="match status" value="3"/>
</dbReference>
<name>A0A0V1EP72_TRIPS</name>
<sequence length="434" mass="48869">LTEMDRYWDTKFTILSKHALQPFMLCLNEETNVAQLNRIANRLLAEHTSVQRSQTFDFLVNGSLFTDVQTLGTFIAEHNLSTEHIIEIECVQRVPEPVPYQVLKHQEWVSDAQATKRFVLSACYDGTVNAWNYEGDRLSFLKYNNERLKALCLIPDRASQDMVKFAAGSADQTVFVGAFHCESNKFSISKIGFGHEESVECVAACSDGLKLASGGSDSYLKIWDIANMPLNFENDPNEQSAAFRTDSRKKMTPMFTLAGHRDQIAGVCWKSPAEVVTASWDHSIHVWDVELIDKTCALSGDCCFTDIAYSSLNGLLLSSCSDCSVRMWDLRSSVIFFNYYFEFVFCRLEGSMVKGLFKSHQRWASSVDWSKSNVNLFLSSDYAGLLKLWDIRNAQSPLYDLKSTANKMLCCDYSIPEYLIGGGTDGCLAVFKAM</sequence>
<dbReference type="PROSITE" id="PS50082">
    <property type="entry name" value="WD_REPEATS_2"/>
    <property type="match status" value="3"/>
</dbReference>
<evidence type="ECO:0000256" key="3">
    <source>
        <dbReference type="PROSITE-ProRule" id="PRU00221"/>
    </source>
</evidence>
<dbReference type="PRINTS" id="PR00320">
    <property type="entry name" value="GPROTEINBRPT"/>
</dbReference>
<evidence type="ECO:0000313" key="5">
    <source>
        <dbReference type="Proteomes" id="UP000054632"/>
    </source>
</evidence>
<dbReference type="PANTHER" id="PTHR19855">
    <property type="entry name" value="WD40 REPEAT PROTEIN 12, 37"/>
    <property type="match status" value="1"/>
</dbReference>
<dbReference type="Proteomes" id="UP000054632">
    <property type="component" value="Unassembled WGS sequence"/>
</dbReference>
<dbReference type="AlphaFoldDB" id="A0A0V1EP72"/>
<evidence type="ECO:0000256" key="1">
    <source>
        <dbReference type="ARBA" id="ARBA00022574"/>
    </source>
</evidence>
<dbReference type="PANTHER" id="PTHR19855:SF11">
    <property type="entry name" value="RIBOSOME BIOGENESIS PROTEIN WDR12"/>
    <property type="match status" value="1"/>
</dbReference>
<accession>A0A0V1EP72</accession>
<dbReference type="Gene3D" id="2.130.10.10">
    <property type="entry name" value="YVTN repeat-like/Quinoprotein amine dehydrogenase"/>
    <property type="match status" value="2"/>
</dbReference>
<dbReference type="SMART" id="SM00320">
    <property type="entry name" value="WD40"/>
    <property type="match status" value="6"/>
</dbReference>
<feature type="repeat" description="WD" evidence="3">
    <location>
        <begin position="257"/>
        <end position="290"/>
    </location>
</feature>
<dbReference type="PROSITE" id="PS50294">
    <property type="entry name" value="WD_REPEATS_REGION"/>
    <property type="match status" value="2"/>
</dbReference>
<gene>
    <name evidence="4" type="ORF">T4A_12604</name>
</gene>
<dbReference type="InterPro" id="IPR019775">
    <property type="entry name" value="WD40_repeat_CS"/>
</dbReference>
<dbReference type="InterPro" id="IPR015943">
    <property type="entry name" value="WD40/YVTN_repeat-like_dom_sf"/>
</dbReference>
<feature type="non-terminal residue" evidence="4">
    <location>
        <position position="1"/>
    </location>
</feature>
<dbReference type="PROSITE" id="PS00678">
    <property type="entry name" value="WD_REPEATS_1"/>
    <property type="match status" value="2"/>
</dbReference>
<dbReference type="InterPro" id="IPR001680">
    <property type="entry name" value="WD40_rpt"/>
</dbReference>
<dbReference type="InterPro" id="IPR020472">
    <property type="entry name" value="WD40_PAC1"/>
</dbReference>
<proteinExistence type="predicted"/>
<feature type="repeat" description="WD" evidence="3">
    <location>
        <begin position="192"/>
        <end position="225"/>
    </location>
</feature>
<keyword evidence="2" id="KW-0677">Repeat</keyword>
<dbReference type="SUPFAM" id="SSF50978">
    <property type="entry name" value="WD40 repeat-like"/>
    <property type="match status" value="1"/>
</dbReference>
<evidence type="ECO:0000313" key="4">
    <source>
        <dbReference type="EMBL" id="KRY75557.1"/>
    </source>
</evidence>
<organism evidence="4 5">
    <name type="scientific">Trichinella pseudospiralis</name>
    <name type="common">Parasitic roundworm</name>
    <dbReference type="NCBI Taxonomy" id="6337"/>
    <lineage>
        <taxon>Eukaryota</taxon>
        <taxon>Metazoa</taxon>
        <taxon>Ecdysozoa</taxon>
        <taxon>Nematoda</taxon>
        <taxon>Enoplea</taxon>
        <taxon>Dorylaimia</taxon>
        <taxon>Trichinellida</taxon>
        <taxon>Trichinellidae</taxon>
        <taxon>Trichinella</taxon>
    </lineage>
</organism>
<dbReference type="InterPro" id="IPR036322">
    <property type="entry name" value="WD40_repeat_dom_sf"/>
</dbReference>
<reference evidence="4 5" key="1">
    <citation type="submission" date="2015-01" db="EMBL/GenBank/DDBJ databases">
        <title>Evolution of Trichinella species and genotypes.</title>
        <authorList>
            <person name="Korhonen P.K."/>
            <person name="Edoardo P."/>
            <person name="Giuseppe L.R."/>
            <person name="Gasser R.B."/>
        </authorList>
    </citation>
    <scope>NUCLEOTIDE SEQUENCE [LARGE SCALE GENOMIC DNA]</scope>
    <source>
        <strain evidence="4">ISS13</strain>
    </source>
</reference>
<dbReference type="EMBL" id="JYDR01000017">
    <property type="protein sequence ID" value="KRY75557.1"/>
    <property type="molecule type" value="Genomic_DNA"/>
</dbReference>
<keyword evidence="1 3" id="KW-0853">WD repeat</keyword>
<comment type="caution">
    <text evidence="4">The sequence shown here is derived from an EMBL/GenBank/DDBJ whole genome shotgun (WGS) entry which is preliminary data.</text>
</comment>
<feature type="repeat" description="WD" evidence="3">
    <location>
        <begin position="357"/>
        <end position="399"/>
    </location>
</feature>
<protein>
    <submittedName>
        <fullName evidence="4">Ribosome biogenesis protein WDR12-like protein</fullName>
    </submittedName>
</protein>